<dbReference type="AlphaFoldDB" id="A0A0H5RB97"/>
<proteinExistence type="predicted"/>
<dbReference type="EMBL" id="HACM01010450">
    <property type="protein sequence ID" value="CRZ10892.1"/>
    <property type="molecule type" value="Transcribed_RNA"/>
</dbReference>
<evidence type="ECO:0000256" key="1">
    <source>
        <dbReference type="SAM" id="MobiDB-lite"/>
    </source>
</evidence>
<reference evidence="2" key="1">
    <citation type="submission" date="2015-04" db="EMBL/GenBank/DDBJ databases">
        <title>The genome sequence of the plant pathogenic Rhizarian Plasmodiophora brassicae reveals insights in its biotrophic life cycle and the origin of chitin synthesis.</title>
        <authorList>
            <person name="Schwelm A."/>
            <person name="Fogelqvist J."/>
            <person name="Knaust A."/>
            <person name="Julke S."/>
            <person name="Lilja T."/>
            <person name="Dhandapani V."/>
            <person name="Bonilla-Rosso G."/>
            <person name="Karlsson M."/>
            <person name="Shevchenko A."/>
            <person name="Choi S.R."/>
            <person name="Kim H.G."/>
            <person name="Park J.Y."/>
            <person name="Lim Y.P."/>
            <person name="Ludwig-Muller J."/>
            <person name="Dixelius C."/>
        </authorList>
    </citation>
    <scope>NUCLEOTIDE SEQUENCE</scope>
    <source>
        <tissue evidence="2">Potato root galls</tissue>
    </source>
</reference>
<sequence>MKLVELRVMVPVVRATVVTSGAHPPICMATIVEQEHAPYWSCHPYAADYYYCPPSMFGSSAIQGLDDDRTTLTSVSSSYSDSTFDTNKVAVFQRDDDSEMDLSYSSTISYDDGDDSPDLRSDRYQRPSFVPKPI</sequence>
<name>A0A0H5RB97_9EUKA</name>
<accession>A0A0H5RB97</accession>
<evidence type="ECO:0000313" key="2">
    <source>
        <dbReference type="EMBL" id="CRZ10892.1"/>
    </source>
</evidence>
<protein>
    <submittedName>
        <fullName evidence="2">Uncharacterized protein</fullName>
    </submittedName>
</protein>
<feature type="region of interest" description="Disordered" evidence="1">
    <location>
        <begin position="103"/>
        <end position="134"/>
    </location>
</feature>
<organism evidence="2">
    <name type="scientific">Spongospora subterranea</name>
    <dbReference type="NCBI Taxonomy" id="70186"/>
    <lineage>
        <taxon>Eukaryota</taxon>
        <taxon>Sar</taxon>
        <taxon>Rhizaria</taxon>
        <taxon>Endomyxa</taxon>
        <taxon>Phytomyxea</taxon>
        <taxon>Plasmodiophorida</taxon>
        <taxon>Plasmodiophoridae</taxon>
        <taxon>Spongospora</taxon>
    </lineage>
</organism>